<dbReference type="EC" id="2.7.7.101" evidence="12"/>
<dbReference type="FunFam" id="3.90.980.10:FF:000001">
    <property type="entry name" value="DNA primase"/>
    <property type="match status" value="1"/>
</dbReference>
<dbReference type="FunFam" id="3.40.1360.10:FF:000002">
    <property type="entry name" value="DNA primase"/>
    <property type="match status" value="1"/>
</dbReference>
<dbReference type="InterPro" id="IPR050219">
    <property type="entry name" value="DnaG_primase"/>
</dbReference>
<dbReference type="AlphaFoldDB" id="A9KDP2"/>
<comment type="cofactor">
    <cofactor evidence="12">
        <name>Zn(2+)</name>
        <dbReference type="ChEBI" id="CHEBI:29105"/>
    </cofactor>
    <text evidence="12">Binds 1 zinc ion per monomer.</text>
</comment>
<dbReference type="InterPro" id="IPR019475">
    <property type="entry name" value="DNA_primase_DnaB-bd"/>
</dbReference>
<dbReference type="GO" id="GO:1990077">
    <property type="term" value="C:primosome complex"/>
    <property type="evidence" value="ECO:0007669"/>
    <property type="project" value="UniProtKB-KW"/>
</dbReference>
<evidence type="ECO:0000313" key="15">
    <source>
        <dbReference type="Proteomes" id="UP000008555"/>
    </source>
</evidence>
<dbReference type="NCBIfam" id="TIGR01391">
    <property type="entry name" value="dnaG"/>
    <property type="match status" value="1"/>
</dbReference>
<evidence type="ECO:0000256" key="9">
    <source>
        <dbReference type="ARBA" id="ARBA00022842"/>
    </source>
</evidence>
<dbReference type="Gene3D" id="3.40.1360.10">
    <property type="match status" value="1"/>
</dbReference>
<dbReference type="InterPro" id="IPR013173">
    <property type="entry name" value="DNA_primase_DnaG_DnaB-bd_dom"/>
</dbReference>
<evidence type="ECO:0000259" key="13">
    <source>
        <dbReference type="PROSITE" id="PS50880"/>
    </source>
</evidence>
<dbReference type="InterPro" id="IPR016136">
    <property type="entry name" value="DNA_helicase_N/primase_C"/>
</dbReference>
<keyword evidence="4 12" id="KW-0548">Nucleotidyltransferase</keyword>
<evidence type="ECO:0000256" key="5">
    <source>
        <dbReference type="ARBA" id="ARBA00022705"/>
    </source>
</evidence>
<dbReference type="SMART" id="SM00400">
    <property type="entry name" value="ZnF_CHCC"/>
    <property type="match status" value="1"/>
</dbReference>
<dbReference type="Pfam" id="PF10410">
    <property type="entry name" value="DnaB_bind"/>
    <property type="match status" value="1"/>
</dbReference>
<comment type="function">
    <text evidence="12">RNA polymerase that catalyzes the synthesis of short RNA molecules used as primers for DNA polymerase during DNA replication.</text>
</comment>
<dbReference type="Gene3D" id="3.90.580.10">
    <property type="entry name" value="Zinc finger, CHC2-type domain"/>
    <property type="match status" value="1"/>
</dbReference>
<evidence type="ECO:0000256" key="1">
    <source>
        <dbReference type="ARBA" id="ARBA00022478"/>
    </source>
</evidence>
<dbReference type="Pfam" id="PF08278">
    <property type="entry name" value="DnaG_DnaB_bind"/>
    <property type="match status" value="1"/>
</dbReference>
<evidence type="ECO:0000256" key="4">
    <source>
        <dbReference type="ARBA" id="ARBA00022695"/>
    </source>
</evidence>
<reference evidence="14 15" key="1">
    <citation type="journal article" date="2009" name="Infect. Immun.">
        <title>Comparative genomics reveal extensive transposon-mediated genomic plasticity and diversity among potential effector proteins within the genus Coxiella.</title>
        <authorList>
            <person name="Beare P.A."/>
            <person name="Unsworth N."/>
            <person name="Andoh M."/>
            <person name="Voth D.E."/>
            <person name="Omsland A."/>
            <person name="Gilk S.D."/>
            <person name="Williams K.P."/>
            <person name="Sobral B.W."/>
            <person name="Kupko J.J.III."/>
            <person name="Porcella S.F."/>
            <person name="Samuel J.E."/>
            <person name="Heinzen R.A."/>
        </authorList>
    </citation>
    <scope>NUCLEOTIDE SEQUENCE [LARGE SCALE GENOMIC DNA]</scope>
    <source>
        <strain evidence="14 15">Dugway 5J108-111</strain>
    </source>
</reference>
<dbReference type="InterPro" id="IPR006171">
    <property type="entry name" value="TOPRIM_dom"/>
</dbReference>
<accession>A9KDP2</accession>
<keyword evidence="7 12" id="KW-0863">Zinc-finger</keyword>
<dbReference type="PROSITE" id="PS50880">
    <property type="entry name" value="TOPRIM"/>
    <property type="match status" value="1"/>
</dbReference>
<keyword evidence="10 12" id="KW-0238">DNA-binding</keyword>
<dbReference type="GO" id="GO:0005737">
    <property type="term" value="C:cytoplasm"/>
    <property type="evidence" value="ECO:0007669"/>
    <property type="project" value="TreeGrafter"/>
</dbReference>
<dbReference type="SMART" id="SM00493">
    <property type="entry name" value="TOPRIM"/>
    <property type="match status" value="1"/>
</dbReference>
<comment type="similarity">
    <text evidence="12">Belongs to the DnaG primase family.</text>
</comment>
<keyword evidence="2 12" id="KW-0639">Primosome</keyword>
<evidence type="ECO:0000256" key="7">
    <source>
        <dbReference type="ARBA" id="ARBA00022771"/>
    </source>
</evidence>
<name>A9KDP2_COXBN</name>
<dbReference type="SUPFAM" id="SSF57783">
    <property type="entry name" value="Zinc beta-ribbon"/>
    <property type="match status" value="1"/>
</dbReference>
<comment type="subunit">
    <text evidence="12">Monomer. Interacts with DnaB.</text>
</comment>
<evidence type="ECO:0000256" key="2">
    <source>
        <dbReference type="ARBA" id="ARBA00022515"/>
    </source>
</evidence>
<keyword evidence="1 12" id="KW-0240">DNA-directed RNA polymerase</keyword>
<protein>
    <recommendedName>
        <fullName evidence="12">DNA primase</fullName>
        <ecNumber evidence="12">2.7.7.101</ecNumber>
    </recommendedName>
</protein>
<sequence length="572" mass="64651">MIEAFNSRIPLRFIRATNAMNKRIPQSFIQDLLSRTDIVELIQSRVAIKKRGANYLGLCPFHTEKTPSFTVSSSKQFYYCFGCAAHGNAISFLMAFDRMEFLEAVTDLANQLGIEIPHETIGQSKTAEINDDFVLLTTISRFYQRELKRSPTAIHYLKSRGLTGETAKRFAIGYAPNAWENLRPFAKNSKTQSQLVTHGLLVKKENRCFDRFRHRIMFPIRDVRGRVIAFGGRSVGEDLPKYMNSPETPLFQKGNELYGLHEACKTHRPLPRALIVEGYMDVVSLHQHGITYAVATLGTATSVRHLQKLLRYTHEIIYCFDGDDAGRQAAWRALTSALPVMREGIHIRFLFLPQGEDPDSLIQKIGREAFENKIDQAPPLSEVFFSHLQKEIPIRSIDDKAAFAKQALEHLRPMPRGIFYQLLLEELAQRLTLDLSELDSLTVAPPPMPAASTRVPSLAYHALSILAQAPSLVSVIQDMTIPKSEDPQIQFLAKMVLFLKKRPVANTGELLAFCPESQRRLLAQLAAYKTGLSEDDLAAELKDAINRLHEQHQKEEAFQALIKASHKETLDE</sequence>
<evidence type="ECO:0000256" key="12">
    <source>
        <dbReference type="HAMAP-Rule" id="MF_00974"/>
    </source>
</evidence>
<dbReference type="FunFam" id="3.90.580.10:FF:000001">
    <property type="entry name" value="DNA primase"/>
    <property type="match status" value="1"/>
</dbReference>
<dbReference type="Gene3D" id="1.20.50.20">
    <property type="entry name" value="DnaG, RNA polymerase domain, helical bundle"/>
    <property type="match status" value="1"/>
</dbReference>
<dbReference type="Gene3D" id="3.90.980.10">
    <property type="entry name" value="DNA primase, catalytic core, N-terminal domain"/>
    <property type="match status" value="1"/>
</dbReference>
<keyword evidence="11 12" id="KW-0804">Transcription</keyword>
<dbReference type="SMART" id="SM00766">
    <property type="entry name" value="DnaG_DnaB_bind"/>
    <property type="match status" value="1"/>
</dbReference>
<dbReference type="SUPFAM" id="SSF117023">
    <property type="entry name" value="DNA primase DnaG, C-terminal domain"/>
    <property type="match status" value="1"/>
</dbReference>
<dbReference type="Pfam" id="PF01807">
    <property type="entry name" value="Zn_ribbon_DnaG"/>
    <property type="match status" value="1"/>
</dbReference>
<evidence type="ECO:0000256" key="8">
    <source>
        <dbReference type="ARBA" id="ARBA00022833"/>
    </source>
</evidence>
<keyword evidence="6 12" id="KW-0479">Metal-binding</keyword>
<organism evidence="14 15">
    <name type="scientific">Coxiella burnetii (strain Dugway 5J108-111)</name>
    <dbReference type="NCBI Taxonomy" id="434922"/>
    <lineage>
        <taxon>Bacteria</taxon>
        <taxon>Pseudomonadati</taxon>
        <taxon>Pseudomonadota</taxon>
        <taxon>Gammaproteobacteria</taxon>
        <taxon>Legionellales</taxon>
        <taxon>Coxiellaceae</taxon>
        <taxon>Coxiella</taxon>
    </lineage>
</organism>
<dbReference type="InterPro" id="IPR006295">
    <property type="entry name" value="DNA_primase_DnaG"/>
</dbReference>
<dbReference type="InterPro" id="IPR030846">
    <property type="entry name" value="DnaG_bac"/>
</dbReference>
<comment type="catalytic activity">
    <reaction evidence="12">
        <text>ssDNA + n NTP = ssDNA/pppN(pN)n-1 hybrid + (n-1) diphosphate.</text>
        <dbReference type="EC" id="2.7.7.101"/>
    </reaction>
</comment>
<keyword evidence="5 12" id="KW-0235">DNA replication</keyword>
<dbReference type="KEGG" id="cbd:CBUD_0394"/>
<dbReference type="InterPro" id="IPR034151">
    <property type="entry name" value="TOPRIM_DnaG_bac"/>
</dbReference>
<dbReference type="GO" id="GO:0008270">
    <property type="term" value="F:zinc ion binding"/>
    <property type="evidence" value="ECO:0007669"/>
    <property type="project" value="UniProtKB-UniRule"/>
</dbReference>
<proteinExistence type="inferred from homology"/>
<evidence type="ECO:0000256" key="10">
    <source>
        <dbReference type="ARBA" id="ARBA00023125"/>
    </source>
</evidence>
<evidence type="ECO:0000256" key="3">
    <source>
        <dbReference type="ARBA" id="ARBA00022679"/>
    </source>
</evidence>
<evidence type="ECO:0000256" key="6">
    <source>
        <dbReference type="ARBA" id="ARBA00022723"/>
    </source>
</evidence>
<dbReference type="EMBL" id="CP000733">
    <property type="protein sequence ID" value="ABS78269.2"/>
    <property type="molecule type" value="Genomic_DNA"/>
</dbReference>
<dbReference type="PANTHER" id="PTHR30313:SF2">
    <property type="entry name" value="DNA PRIMASE"/>
    <property type="match status" value="1"/>
</dbReference>
<comment type="domain">
    <text evidence="12">Contains an N-terminal zinc-binding domain, a central core domain that contains the primase activity, and a C-terminal DnaB-binding domain.</text>
</comment>
<gene>
    <name evidence="12 14" type="primary">dnaG</name>
    <name evidence="14" type="ordered locus">CBUD_0394</name>
</gene>
<feature type="domain" description="Toprim" evidence="13">
    <location>
        <begin position="271"/>
        <end position="353"/>
    </location>
</feature>
<dbReference type="HAMAP" id="MF_00974">
    <property type="entry name" value="DNA_primase_DnaG"/>
    <property type="match status" value="1"/>
</dbReference>
<evidence type="ECO:0000313" key="14">
    <source>
        <dbReference type="EMBL" id="ABS78269.2"/>
    </source>
</evidence>
<dbReference type="Proteomes" id="UP000008555">
    <property type="component" value="Chromosome"/>
</dbReference>
<dbReference type="GO" id="GO:0000428">
    <property type="term" value="C:DNA-directed RNA polymerase complex"/>
    <property type="evidence" value="ECO:0007669"/>
    <property type="project" value="UniProtKB-KW"/>
</dbReference>
<dbReference type="GO" id="GO:0003677">
    <property type="term" value="F:DNA binding"/>
    <property type="evidence" value="ECO:0007669"/>
    <property type="project" value="UniProtKB-KW"/>
</dbReference>
<evidence type="ECO:0000256" key="11">
    <source>
        <dbReference type="ARBA" id="ARBA00023163"/>
    </source>
</evidence>
<dbReference type="SUPFAM" id="SSF56731">
    <property type="entry name" value="DNA primase core"/>
    <property type="match status" value="1"/>
</dbReference>
<dbReference type="PANTHER" id="PTHR30313">
    <property type="entry name" value="DNA PRIMASE"/>
    <property type="match status" value="1"/>
</dbReference>
<dbReference type="HOGENOM" id="CLU_013501_5_4_6"/>
<dbReference type="Pfam" id="PF08275">
    <property type="entry name" value="DNAG_N"/>
    <property type="match status" value="1"/>
</dbReference>
<dbReference type="Pfam" id="PF13155">
    <property type="entry name" value="Toprim_2"/>
    <property type="match status" value="1"/>
</dbReference>
<keyword evidence="8 12" id="KW-0862">Zinc</keyword>
<dbReference type="CDD" id="cd03364">
    <property type="entry name" value="TOPRIM_DnaG_primases"/>
    <property type="match status" value="1"/>
</dbReference>
<keyword evidence="3 12" id="KW-0808">Transferase</keyword>
<dbReference type="Gene3D" id="1.10.860.10">
    <property type="entry name" value="DNAb Helicase, Chain A"/>
    <property type="match status" value="1"/>
</dbReference>
<dbReference type="InterPro" id="IPR037068">
    <property type="entry name" value="DNA_primase_core_N_sf"/>
</dbReference>
<dbReference type="InterPro" id="IPR013264">
    <property type="entry name" value="DNAG_N"/>
</dbReference>
<feature type="zinc finger region" description="CHC2-type" evidence="12">
    <location>
        <begin position="59"/>
        <end position="83"/>
    </location>
</feature>
<dbReference type="GO" id="GO:0003899">
    <property type="term" value="F:DNA-directed RNA polymerase activity"/>
    <property type="evidence" value="ECO:0007669"/>
    <property type="project" value="UniProtKB-UniRule"/>
</dbReference>
<dbReference type="GO" id="GO:0006269">
    <property type="term" value="P:DNA replication, synthesis of primer"/>
    <property type="evidence" value="ECO:0007669"/>
    <property type="project" value="UniProtKB-UniRule"/>
</dbReference>
<dbReference type="InterPro" id="IPR036977">
    <property type="entry name" value="DNA_primase_Znf_CHC2"/>
</dbReference>
<keyword evidence="9" id="KW-0460">Magnesium</keyword>
<dbReference type="InterPro" id="IPR002694">
    <property type="entry name" value="Znf_CHC2"/>
</dbReference>